<organism evidence="4 5">
    <name type="scientific">Paenibacillus amylolyticus</name>
    <dbReference type="NCBI Taxonomy" id="1451"/>
    <lineage>
        <taxon>Bacteria</taxon>
        <taxon>Bacillati</taxon>
        <taxon>Bacillota</taxon>
        <taxon>Bacilli</taxon>
        <taxon>Bacillales</taxon>
        <taxon>Paenibacillaceae</taxon>
        <taxon>Paenibacillus</taxon>
    </lineage>
</organism>
<dbReference type="Pfam" id="PF00395">
    <property type="entry name" value="SLH"/>
    <property type="match status" value="3"/>
</dbReference>
<sequence length="1342" mass="144686">MYTAKIRKKPWQRISMLVLSFILAIGTLPMSLAQAEATNQTPVGPGGVGSPSLWLRPERVSGVASGEKVSIWEDQGSKINNATQSTEANQPTYWDDKNHNINFNPLLEYNGTSSFMNLDVSKLPQGKSPRSIITVSKTNKTDGINYVISWGVQTGGYTGMGMLQVDARGGLTTFNSDSNQTLYTPNKFMEMTFPTELFVTWTGGDTGTNIARLYSKMKQVQELGGWGKELNKAWNTGNSDGAVVGKLIPATASNSGYWQGTIEEIIVFDHALTDAERQKVSTYLAIKYGYTLDQTKANSYVDSNMATIWDAQENAVFTHRITSIGRDDQSGLMQKQAKAQEQGSALTIALGNSVEDTNSANKNEFSKDSSFFTFGDNGASTEFKTPITKDEKKMLGMERIYKVQKANWTESQITLQVDETGANPALPQYVVISDDAKFGNPNSLHLIENGQLTLNTSSFGPNSYFTIATAATPLTVPDVTLTDDELTWEAVAHADKYEVTIELEDGTKRTVEVTGMALNLSQLVPSLEVGTYKVTVTAKTNNPAYSDSEESNSKSYDVIDKAKLKAKIDEINGNIETGELDEEEYTPASWTALDNAMNEAERVLNDPTATQAQVNKVLLDLTDARTGLIPTTSVPVVDKSVLQAKVTEITGESLEESAYTPASWEALKDAMNEANRVLNDLTANQAQVDKALQDLTDARTGLIPTTSVPVVDKSALQAKVTEITGESLEESAYTPASWEALKVAMNEAERVLNEPTATQALVDKALQDLTNARTGLTKVIGTDESTLQTLVPSVGSLSPAFDPAKDTYTISVPNSVYQFQLTPTALDPLAKIEIAVGDGEWNEVSSGSVSENLLLQVGGNKIVVRVTDSLGNVTAYKINVTRASSDNGNNGGGNNGGGGNTGGNGGSTPAPAPTPAPVPTPTPAPVKDNLETTRDGSHQPFATSKPSNNKETLVQVDPAKLNVAMSQGTGQQFAIHSPNDGDMKVDGLTLETLKQLVDQGSKLNISNPLAIYPVPGGKMDVNGVSRQLGNAALNDIDVHVDIARSSDALIDSAETRAASQGYELLVTPVDLDLTFTKDGQTVRSGQLNGYAPKYIALPEGIDPNRITTGVIINPDGSIFHVPTVVTKISSRYYALINDLRSSGSYSVIWNPQDFEDARSHWGKIDVNNIAARLDLQGNGDNTFSPNRQVTRSEFAEIVVLGLGLMRQDAPQNLFPDVNDSAWFRSAVALANEFGIVRGYDNGNFNGNQEITREQGFAMVARAYRLIEPEAAISPDQMNSELERYSDAADVSNWAKEDVAQLIAAGIIQGNGPEVLSPKTTMTRAEVTALIARMLKVTNLIDQ</sequence>
<dbReference type="Pfam" id="PF07554">
    <property type="entry name" value="FIVAR"/>
    <property type="match status" value="3"/>
</dbReference>
<proteinExistence type="predicted"/>
<evidence type="ECO:0000256" key="1">
    <source>
        <dbReference type="SAM" id="Coils"/>
    </source>
</evidence>
<feature type="region of interest" description="Disordered" evidence="2">
    <location>
        <begin position="882"/>
        <end position="951"/>
    </location>
</feature>
<accession>A0ABD8ASP6</accession>
<dbReference type="RefSeq" id="WP_338707386.1">
    <property type="nucleotide sequence ID" value="NZ_CP145892.1"/>
</dbReference>
<dbReference type="PANTHER" id="PTHR43308">
    <property type="entry name" value="OUTER MEMBRANE PROTEIN ALPHA-RELATED"/>
    <property type="match status" value="1"/>
</dbReference>
<dbReference type="PANTHER" id="PTHR43308:SF5">
    <property type="entry name" value="S-LAYER PROTEIN _ PEPTIDOGLYCAN ENDO-BETA-N-ACETYLGLUCOSAMINIDASE"/>
    <property type="match status" value="1"/>
</dbReference>
<feature type="compositionally biased region" description="Polar residues" evidence="2">
    <location>
        <begin position="940"/>
        <end position="951"/>
    </location>
</feature>
<feature type="compositionally biased region" description="Pro residues" evidence="2">
    <location>
        <begin position="910"/>
        <end position="924"/>
    </location>
</feature>
<reference evidence="4 5" key="1">
    <citation type="submission" date="2024-02" db="EMBL/GenBank/DDBJ databases">
        <title>Complete sequences of two Paenibacillus sp. strains and one Lysinibacillus strain isolated from the environment on STAA medium highlight biotechnological potential.</title>
        <authorList>
            <person name="Attere S.A."/>
            <person name="Piche L.C."/>
            <person name="Intertaglia L."/>
            <person name="Lami R."/>
            <person name="Charette S.J."/>
            <person name="Vincent A.T."/>
        </authorList>
    </citation>
    <scope>NUCLEOTIDE SEQUENCE [LARGE SCALE GENOMIC DNA]</scope>
    <source>
        <strain evidence="4 5">Y5S-7</strain>
    </source>
</reference>
<dbReference type="PROSITE" id="PS51272">
    <property type="entry name" value="SLH"/>
    <property type="match status" value="3"/>
</dbReference>
<evidence type="ECO:0000259" key="3">
    <source>
        <dbReference type="PROSITE" id="PS51272"/>
    </source>
</evidence>
<evidence type="ECO:0000313" key="4">
    <source>
        <dbReference type="EMBL" id="WWP20565.1"/>
    </source>
</evidence>
<evidence type="ECO:0000256" key="2">
    <source>
        <dbReference type="SAM" id="MobiDB-lite"/>
    </source>
</evidence>
<keyword evidence="1" id="KW-0175">Coiled coil</keyword>
<dbReference type="InterPro" id="IPR051465">
    <property type="entry name" value="Cell_Envelope_Struct_Comp"/>
</dbReference>
<dbReference type="InterPro" id="IPR058515">
    <property type="entry name" value="DUF8202"/>
</dbReference>
<dbReference type="Pfam" id="PF12733">
    <property type="entry name" value="Cadherin-like"/>
    <property type="match status" value="1"/>
</dbReference>
<feature type="compositionally biased region" description="Basic and acidic residues" evidence="2">
    <location>
        <begin position="928"/>
        <end position="937"/>
    </location>
</feature>
<feature type="compositionally biased region" description="Gly residues" evidence="2">
    <location>
        <begin position="889"/>
        <end position="906"/>
    </location>
</feature>
<name>A0ABD8ASP6_PAEAM</name>
<feature type="domain" description="SLH" evidence="3">
    <location>
        <begin position="1281"/>
        <end position="1342"/>
    </location>
</feature>
<feature type="domain" description="SLH" evidence="3">
    <location>
        <begin position="1149"/>
        <end position="1209"/>
    </location>
</feature>
<dbReference type="Pfam" id="PF26628">
    <property type="entry name" value="DUF8202"/>
    <property type="match status" value="1"/>
</dbReference>
<gene>
    <name evidence="4" type="ORF">V6668_29850</name>
</gene>
<evidence type="ECO:0000313" key="5">
    <source>
        <dbReference type="Proteomes" id="UP001364764"/>
    </source>
</evidence>
<protein>
    <submittedName>
        <fullName evidence="4">S-layer homology domain-containing protein</fullName>
    </submittedName>
</protein>
<dbReference type="InterPro" id="IPR025883">
    <property type="entry name" value="Cadherin-like_domain"/>
</dbReference>
<feature type="domain" description="SLH" evidence="3">
    <location>
        <begin position="1210"/>
        <end position="1273"/>
    </location>
</feature>
<feature type="coiled-coil region" evidence="1">
    <location>
        <begin position="664"/>
        <end position="698"/>
    </location>
</feature>
<dbReference type="GeneID" id="93479769"/>
<dbReference type="Gene3D" id="1.20.1270.70">
    <property type="entry name" value="Designed single chain three-helix bundle"/>
    <property type="match status" value="3"/>
</dbReference>
<dbReference type="Proteomes" id="UP001364764">
    <property type="component" value="Chromosome"/>
</dbReference>
<dbReference type="InterPro" id="IPR001119">
    <property type="entry name" value="SLH_dom"/>
</dbReference>
<dbReference type="EMBL" id="CP145892">
    <property type="protein sequence ID" value="WWP20565.1"/>
    <property type="molecule type" value="Genomic_DNA"/>
</dbReference>